<feature type="compositionally biased region" description="Pro residues" evidence="3">
    <location>
        <begin position="81"/>
        <end position="92"/>
    </location>
</feature>
<dbReference type="SUPFAM" id="SSF101447">
    <property type="entry name" value="Formin homology 2 domain (FH2 domain)"/>
    <property type="match status" value="1"/>
</dbReference>
<dbReference type="Gene3D" id="1.20.58.2220">
    <property type="entry name" value="Formin, FH2 domain"/>
    <property type="match status" value="1"/>
</dbReference>
<accession>A0AAV2GB28</accession>
<feature type="compositionally biased region" description="Polar residues" evidence="3">
    <location>
        <begin position="468"/>
        <end position="501"/>
    </location>
</feature>
<feature type="compositionally biased region" description="Gly residues" evidence="3">
    <location>
        <begin position="290"/>
        <end position="300"/>
    </location>
</feature>
<gene>
    <name evidence="7" type="ORF">LTRI10_LOCUS47549</name>
</gene>
<feature type="compositionally biased region" description="Polar residues" evidence="3">
    <location>
        <begin position="64"/>
        <end position="74"/>
    </location>
</feature>
<feature type="compositionally biased region" description="Basic and acidic residues" evidence="3">
    <location>
        <begin position="156"/>
        <end position="170"/>
    </location>
</feature>
<keyword evidence="4" id="KW-0472">Membrane</keyword>
<feature type="compositionally biased region" description="Basic and acidic residues" evidence="3">
    <location>
        <begin position="393"/>
        <end position="404"/>
    </location>
</feature>
<evidence type="ECO:0000256" key="1">
    <source>
        <dbReference type="ARBA" id="ARBA00025793"/>
    </source>
</evidence>
<feature type="compositionally biased region" description="Low complexity" evidence="3">
    <location>
        <begin position="301"/>
        <end position="323"/>
    </location>
</feature>
<feature type="region of interest" description="Disordered" evidence="3">
    <location>
        <begin position="453"/>
        <end position="539"/>
    </location>
</feature>
<organism evidence="7 8">
    <name type="scientific">Linum trigynum</name>
    <dbReference type="NCBI Taxonomy" id="586398"/>
    <lineage>
        <taxon>Eukaryota</taxon>
        <taxon>Viridiplantae</taxon>
        <taxon>Streptophyta</taxon>
        <taxon>Embryophyta</taxon>
        <taxon>Tracheophyta</taxon>
        <taxon>Spermatophyta</taxon>
        <taxon>Magnoliopsida</taxon>
        <taxon>eudicotyledons</taxon>
        <taxon>Gunneridae</taxon>
        <taxon>Pentapetalae</taxon>
        <taxon>rosids</taxon>
        <taxon>fabids</taxon>
        <taxon>Malpighiales</taxon>
        <taxon>Linaceae</taxon>
        <taxon>Linum</taxon>
    </lineage>
</organism>
<feature type="compositionally biased region" description="Pro residues" evidence="3">
    <location>
        <begin position="41"/>
        <end position="61"/>
    </location>
</feature>
<evidence type="ECO:0000256" key="5">
    <source>
        <dbReference type="SAM" id="SignalP"/>
    </source>
</evidence>
<dbReference type="PROSITE" id="PS51444">
    <property type="entry name" value="FH2"/>
    <property type="match status" value="1"/>
</dbReference>
<keyword evidence="4" id="KW-1133">Transmembrane helix</keyword>
<dbReference type="Proteomes" id="UP001497516">
    <property type="component" value="Chromosome 8"/>
</dbReference>
<feature type="compositionally biased region" description="Pro residues" evidence="3">
    <location>
        <begin position="349"/>
        <end position="363"/>
    </location>
</feature>
<dbReference type="InterPro" id="IPR015425">
    <property type="entry name" value="FH2_Formin"/>
</dbReference>
<evidence type="ECO:0000313" key="7">
    <source>
        <dbReference type="EMBL" id="CAL1407913.1"/>
    </source>
</evidence>
<name>A0AAV2GB28_9ROSI</name>
<evidence type="ECO:0000259" key="6">
    <source>
        <dbReference type="PROSITE" id="PS51444"/>
    </source>
</evidence>
<reference evidence="7 8" key="1">
    <citation type="submission" date="2024-04" db="EMBL/GenBank/DDBJ databases">
        <authorList>
            <person name="Fracassetti M."/>
        </authorList>
    </citation>
    <scope>NUCLEOTIDE SEQUENCE [LARGE SCALE GENOMIC DNA]</scope>
</reference>
<feature type="compositionally biased region" description="Polar residues" evidence="3">
    <location>
        <begin position="324"/>
        <end position="341"/>
    </location>
</feature>
<feature type="compositionally biased region" description="Low complexity" evidence="3">
    <location>
        <begin position="519"/>
        <end position="528"/>
    </location>
</feature>
<feature type="transmembrane region" description="Helical" evidence="4">
    <location>
        <begin position="122"/>
        <end position="145"/>
    </location>
</feature>
<feature type="region of interest" description="Disordered" evidence="3">
    <location>
        <begin position="151"/>
        <end position="191"/>
    </location>
</feature>
<feature type="region of interest" description="Disordered" evidence="3">
    <location>
        <begin position="211"/>
        <end position="438"/>
    </location>
</feature>
<sequence length="1080" mass="115787">MPIPSSFVFVFLFLCLLHRRSTAFPVRRILHQPFFPLDTLPPAPSPSSLPPPPPPPSPPAKLPFSNTGTPTATNPASPFFPTYPSPPPPPSPSTFASFPANISSLILPESPSSKPPSSSHKLLALSLSFLAAAVIVSAVLAFYFCRRRRSANEPPPGHDAKTHASSDRHSSSRFYAVNPDRGSGSRHKLRPTNTSSEFLYLGTLVNSHGIGDGGGSNPAAAVDSPVVGKMDSPELRPLPPLNRQNPDGFGSPEDDEEEEFYSPRGSLGGGGRDSSVGAGSGSSRMFRDMGGPGPDFGEGGTTDSTSCSSDSSSGSPARSQSVSISPPASLSPRNKSKTSPESARVVYPGPGPAPAPPCPPMPPRRNENELLSSVSPSPSFSASSSPRISFDIEQMKRISPDRNLRSPSLSPARILNKNQQGKLSSLASPVSSTSAASSPKLWNALNQNVRSLSVCSSSAASSTGSPDRVSSSSEKSQSPRMSNDLDPNNAQPSSLLSSAWTSPERRPLSSPSAMPVKMSPSISLASSSPGFEKSPNRSPAVALNVSGLNVMMSSVLGQQPVSASPPPPPPPPPPLPPRQMDFSPVASTPAGKFNSTSAGAPPLLIPPSRPFVLQTPPTKVSPIQLPPNSEAEDYFEEASKLKLKPLHWDKVRASSDREMVWDQIRSSSFKLNEEKIEELFVANAPRPKPSPGTPTPFNLFGNQENRVLDPKRAQNIAILLRALNVTIEEVCEALLEGNSDTLGTELLESLMKMAPSKEEERKLKEYKDDSPVKLGHAEKFLKAVIDVPFAFKRVDAMLYMANFDSEIEYLRKSFETLEAACEELRSSRMFLKLLEAVLKTGNRMNVGTNRGDARAFKLDTLLKLADVKGADGKTTLLHFVVQEIIRTEGARLSLGGSTNAATSSCEEVKCRKLGLEVVSSLSSELSNVKKSAAMDSDVLSSEVAKLSVGIEKITEVVQLNERLGLSGSGKKFSESMNKFLEMSEGEIIKIQAQESVALSLVKEITEYFHGNSAKEEAHPFRIFMVVRDFISVLDRVCKEVGMINERTIVSSSVYKFPVPVNPMLAQAQCSSFSDEEGALP</sequence>
<keyword evidence="4" id="KW-0812">Transmembrane</keyword>
<feature type="signal peptide" evidence="5">
    <location>
        <begin position="1"/>
        <end position="23"/>
    </location>
</feature>
<dbReference type="InterPro" id="IPR027643">
    <property type="entry name" value="Formin-like_plant"/>
</dbReference>
<dbReference type="PANTHER" id="PTHR23213:SF276">
    <property type="entry name" value="FORMIN-LIKE PROTEIN 1"/>
    <property type="match status" value="1"/>
</dbReference>
<comment type="similarity">
    <text evidence="1">Belongs to the formin-like family. Class-I subfamily.</text>
</comment>
<protein>
    <recommendedName>
        <fullName evidence="2">Formin-like protein</fullName>
    </recommendedName>
</protein>
<dbReference type="GO" id="GO:0045010">
    <property type="term" value="P:actin nucleation"/>
    <property type="evidence" value="ECO:0007669"/>
    <property type="project" value="InterPro"/>
</dbReference>
<evidence type="ECO:0000313" key="8">
    <source>
        <dbReference type="Proteomes" id="UP001497516"/>
    </source>
</evidence>
<dbReference type="InterPro" id="IPR042201">
    <property type="entry name" value="FH2_Formin_sf"/>
</dbReference>
<feature type="region of interest" description="Disordered" evidence="3">
    <location>
        <begin position="41"/>
        <end position="94"/>
    </location>
</feature>
<evidence type="ECO:0000256" key="4">
    <source>
        <dbReference type="SAM" id="Phobius"/>
    </source>
</evidence>
<dbReference type="EMBL" id="OZ034821">
    <property type="protein sequence ID" value="CAL1407913.1"/>
    <property type="molecule type" value="Genomic_DNA"/>
</dbReference>
<feature type="compositionally biased region" description="Pro residues" evidence="3">
    <location>
        <begin position="563"/>
        <end position="577"/>
    </location>
</feature>
<feature type="compositionally biased region" description="Low complexity" evidence="3">
    <location>
        <begin position="424"/>
        <end position="438"/>
    </location>
</feature>
<keyword evidence="5" id="KW-0732">Signal</keyword>
<feature type="region of interest" description="Disordered" evidence="3">
    <location>
        <begin position="556"/>
        <end position="600"/>
    </location>
</feature>
<feature type="chain" id="PRO_5043438588" description="Formin-like protein" evidence="5">
    <location>
        <begin position="24"/>
        <end position="1080"/>
    </location>
</feature>
<dbReference type="GO" id="GO:0051015">
    <property type="term" value="F:actin filament binding"/>
    <property type="evidence" value="ECO:0007669"/>
    <property type="project" value="InterPro"/>
</dbReference>
<feature type="compositionally biased region" description="Low complexity" evidence="3">
    <location>
        <begin position="453"/>
        <end position="465"/>
    </location>
</feature>
<feature type="domain" description="FH2" evidence="6">
    <location>
        <begin position="633"/>
        <end position="1059"/>
    </location>
</feature>
<dbReference type="SMART" id="SM00498">
    <property type="entry name" value="FH2"/>
    <property type="match status" value="1"/>
</dbReference>
<dbReference type="Pfam" id="PF02181">
    <property type="entry name" value="FH2"/>
    <property type="match status" value="1"/>
</dbReference>
<dbReference type="PANTHER" id="PTHR23213">
    <property type="entry name" value="FORMIN-RELATED"/>
    <property type="match status" value="1"/>
</dbReference>
<feature type="compositionally biased region" description="Low complexity" evidence="3">
    <location>
        <begin position="273"/>
        <end position="284"/>
    </location>
</feature>
<feature type="compositionally biased region" description="Low complexity" evidence="3">
    <location>
        <begin position="372"/>
        <end position="389"/>
    </location>
</feature>
<evidence type="ECO:0000256" key="2">
    <source>
        <dbReference type="RuleBase" id="RU361260"/>
    </source>
</evidence>
<proteinExistence type="inferred from homology"/>
<dbReference type="AlphaFoldDB" id="A0AAV2GB28"/>
<evidence type="ECO:0000256" key="3">
    <source>
        <dbReference type="SAM" id="MobiDB-lite"/>
    </source>
</evidence>
<keyword evidence="8" id="KW-1185">Reference proteome</keyword>